<keyword evidence="6" id="KW-0507">mRNA processing</keyword>
<keyword evidence="8" id="KW-0539">Nucleus</keyword>
<comment type="similarity">
    <text evidence="3">Belongs to the SQS1 family.</text>
</comment>
<dbReference type="SMART" id="SM00393">
    <property type="entry name" value="R3H"/>
    <property type="match status" value="1"/>
</dbReference>
<evidence type="ECO:0000259" key="11">
    <source>
        <dbReference type="PROSITE" id="PS51061"/>
    </source>
</evidence>
<keyword evidence="7" id="KW-0508">mRNA splicing</keyword>
<dbReference type="GO" id="GO:0003676">
    <property type="term" value="F:nucleic acid binding"/>
    <property type="evidence" value="ECO:0007669"/>
    <property type="project" value="UniProtKB-UniRule"/>
</dbReference>
<dbReference type="GO" id="GO:0006397">
    <property type="term" value="P:mRNA processing"/>
    <property type="evidence" value="ECO:0007669"/>
    <property type="project" value="UniProtKB-KW"/>
</dbReference>
<evidence type="ECO:0000256" key="9">
    <source>
        <dbReference type="SAM" id="MobiDB-lite"/>
    </source>
</evidence>
<evidence type="ECO:0000256" key="3">
    <source>
        <dbReference type="ARBA" id="ARBA00010306"/>
    </source>
</evidence>
<gene>
    <name evidence="12" type="ORF">CSOJ01_15567</name>
</gene>
<dbReference type="Pfam" id="PF01585">
    <property type="entry name" value="G-patch"/>
    <property type="match status" value="1"/>
</dbReference>
<evidence type="ECO:0000256" key="6">
    <source>
        <dbReference type="ARBA" id="ARBA00022664"/>
    </source>
</evidence>
<protein>
    <recommendedName>
        <fullName evidence="4">Protein SQS1</fullName>
    </recommendedName>
</protein>
<evidence type="ECO:0000313" key="12">
    <source>
        <dbReference type="EMBL" id="KAF6785568.1"/>
    </source>
</evidence>
<keyword evidence="5" id="KW-0963">Cytoplasm</keyword>
<evidence type="ECO:0000256" key="8">
    <source>
        <dbReference type="ARBA" id="ARBA00023242"/>
    </source>
</evidence>
<name>A0A8H6MHV7_9PEZI</name>
<feature type="region of interest" description="Disordered" evidence="9">
    <location>
        <begin position="287"/>
        <end position="311"/>
    </location>
</feature>
<dbReference type="SUPFAM" id="SSF82708">
    <property type="entry name" value="R3H domain"/>
    <property type="match status" value="1"/>
</dbReference>
<dbReference type="GO" id="GO:0008380">
    <property type="term" value="P:RNA splicing"/>
    <property type="evidence" value="ECO:0007669"/>
    <property type="project" value="UniProtKB-KW"/>
</dbReference>
<dbReference type="GO" id="GO:0005634">
    <property type="term" value="C:nucleus"/>
    <property type="evidence" value="ECO:0007669"/>
    <property type="project" value="UniProtKB-SubCell"/>
</dbReference>
<comment type="caution">
    <text evidence="12">The sequence shown here is derived from an EMBL/GenBank/DDBJ whole genome shotgun (WGS) entry which is preliminary data.</text>
</comment>
<feature type="region of interest" description="Disordered" evidence="9">
    <location>
        <begin position="533"/>
        <end position="572"/>
    </location>
</feature>
<dbReference type="InterPro" id="IPR051189">
    <property type="entry name" value="Splicing_assoc_domain"/>
</dbReference>
<dbReference type="CDD" id="cd02646">
    <property type="entry name" value="R3H_G-patch"/>
    <property type="match status" value="1"/>
</dbReference>
<accession>A0A8H6MHV7</accession>
<evidence type="ECO:0000256" key="1">
    <source>
        <dbReference type="ARBA" id="ARBA00004123"/>
    </source>
</evidence>
<dbReference type="InterPro" id="IPR034082">
    <property type="entry name" value="R3H_G-patch"/>
</dbReference>
<evidence type="ECO:0000256" key="7">
    <source>
        <dbReference type="ARBA" id="ARBA00023187"/>
    </source>
</evidence>
<dbReference type="PANTHER" id="PTHR14195">
    <property type="entry name" value="G PATCH DOMAIN CONTAINING PROTEIN 2"/>
    <property type="match status" value="1"/>
</dbReference>
<feature type="compositionally biased region" description="Polar residues" evidence="9">
    <location>
        <begin position="108"/>
        <end position="119"/>
    </location>
</feature>
<sequence>MGTEFTLQDEARTTTHRSSIWSSDSRLRHQPVIFVSTGATEPLKQLEGILEESIHEASLPHLVHDFTTDNTAPSNTRVDPVSQRDHTCLDEAKLRNTISRHEQRESEISPTQDGPTTQPFFIDVTGDRNFHHTQNVAGALARSQSPAGSDSSEEVILFRGRNKAAKTTEKSFNLGRMHTEIRVLEETVSSTGDDSVFLDPRCKQKRATGSQQDVRSFKLDEESELIADYVANLREHDEDGRLMPADAFSRRDLGGFSTESDSSEEACRIPKALANPVALTDADGELGHEADSTTVDSEFEPAAGNNVPVDDLSPVALGTAASCLASLEQSHTDEGSPHSAIISQGDDEDDIFTAAADRFAKEADDFDFMDWARPSLKPKKGKGAKGRVPIFDVSDSELEGKMQAAWKNDRLKKAERKKQRQALRTQGLLGKHANPDDLRVKYPNGMGLDEIADELRTFLLGSQATLILPPMNNHARKAVHELASKFNIKSKSTGSGDQRRPMLHRTLRTTRFAEESFNMAIARVSRKYFPRNDAASRAAVQRQSTRRGGEHAGVNYRDGEVVGGSAPELSQENKGRAMLEKMGWSNGTALGALNNKGILQPVAHVVKRSKAGLG</sequence>
<evidence type="ECO:0000256" key="4">
    <source>
        <dbReference type="ARBA" id="ARBA00018964"/>
    </source>
</evidence>
<feature type="region of interest" description="Disordered" evidence="9">
    <location>
        <begin position="96"/>
        <end position="123"/>
    </location>
</feature>
<evidence type="ECO:0000256" key="5">
    <source>
        <dbReference type="ARBA" id="ARBA00022490"/>
    </source>
</evidence>
<dbReference type="EMBL" id="WIGN01000683">
    <property type="protein sequence ID" value="KAF6785568.1"/>
    <property type="molecule type" value="Genomic_DNA"/>
</dbReference>
<feature type="domain" description="G-patch" evidence="10">
    <location>
        <begin position="571"/>
        <end position="614"/>
    </location>
</feature>
<organism evidence="12 13">
    <name type="scientific">Colletotrichum sojae</name>
    <dbReference type="NCBI Taxonomy" id="2175907"/>
    <lineage>
        <taxon>Eukaryota</taxon>
        <taxon>Fungi</taxon>
        <taxon>Dikarya</taxon>
        <taxon>Ascomycota</taxon>
        <taxon>Pezizomycotina</taxon>
        <taxon>Sordariomycetes</taxon>
        <taxon>Hypocreomycetidae</taxon>
        <taxon>Glomerellales</taxon>
        <taxon>Glomerellaceae</taxon>
        <taxon>Colletotrichum</taxon>
        <taxon>Colletotrichum orchidearum species complex</taxon>
    </lineage>
</organism>
<dbReference type="SMART" id="SM00443">
    <property type="entry name" value="G_patch"/>
    <property type="match status" value="1"/>
</dbReference>
<evidence type="ECO:0000256" key="2">
    <source>
        <dbReference type="ARBA" id="ARBA00004496"/>
    </source>
</evidence>
<evidence type="ECO:0000259" key="10">
    <source>
        <dbReference type="PROSITE" id="PS50174"/>
    </source>
</evidence>
<reference evidence="12 13" key="1">
    <citation type="journal article" date="2020" name="Phytopathology">
        <title>Genome Sequence Resources of Colletotrichum truncatum, C. plurivorum, C. musicola, and C. sojae: Four Species Pathogenic to Soybean (Glycine max).</title>
        <authorList>
            <person name="Rogerio F."/>
            <person name="Boufleur T.R."/>
            <person name="Ciampi-Guillardi M."/>
            <person name="Sukno S.A."/>
            <person name="Thon M.R."/>
            <person name="Massola Junior N.S."/>
            <person name="Baroncelli R."/>
        </authorList>
    </citation>
    <scope>NUCLEOTIDE SEQUENCE [LARGE SCALE GENOMIC DNA]</scope>
    <source>
        <strain evidence="12 13">LFN0009</strain>
    </source>
</reference>
<dbReference type="Proteomes" id="UP000652219">
    <property type="component" value="Unassembled WGS sequence"/>
</dbReference>
<proteinExistence type="inferred from homology"/>
<dbReference type="PROSITE" id="PS51061">
    <property type="entry name" value="R3H"/>
    <property type="match status" value="1"/>
</dbReference>
<dbReference type="Pfam" id="PF01424">
    <property type="entry name" value="R3H"/>
    <property type="match status" value="1"/>
</dbReference>
<dbReference type="GO" id="GO:0005737">
    <property type="term" value="C:cytoplasm"/>
    <property type="evidence" value="ECO:0007669"/>
    <property type="project" value="UniProtKB-SubCell"/>
</dbReference>
<evidence type="ECO:0000313" key="13">
    <source>
        <dbReference type="Proteomes" id="UP000652219"/>
    </source>
</evidence>
<dbReference type="PROSITE" id="PS50174">
    <property type="entry name" value="G_PATCH"/>
    <property type="match status" value="1"/>
</dbReference>
<keyword evidence="13" id="KW-1185">Reference proteome</keyword>
<dbReference type="Gene3D" id="3.30.1370.50">
    <property type="entry name" value="R3H-like domain"/>
    <property type="match status" value="1"/>
</dbReference>
<feature type="domain" description="R3H" evidence="11">
    <location>
        <begin position="445"/>
        <end position="507"/>
    </location>
</feature>
<dbReference type="InterPro" id="IPR001374">
    <property type="entry name" value="R3H_dom"/>
</dbReference>
<comment type="subcellular location">
    <subcellularLocation>
        <location evidence="2">Cytoplasm</location>
    </subcellularLocation>
    <subcellularLocation>
        <location evidence="1">Nucleus</location>
    </subcellularLocation>
</comment>
<feature type="compositionally biased region" description="Basic and acidic residues" evidence="9">
    <location>
        <begin position="96"/>
        <end position="107"/>
    </location>
</feature>
<dbReference type="InterPro" id="IPR000467">
    <property type="entry name" value="G_patch_dom"/>
</dbReference>
<dbReference type="InterPro" id="IPR036867">
    <property type="entry name" value="R3H_dom_sf"/>
</dbReference>
<dbReference type="AlphaFoldDB" id="A0A8H6MHV7"/>